<evidence type="ECO:0000313" key="1">
    <source>
        <dbReference type="EMBL" id="TVU55894.1"/>
    </source>
</evidence>
<dbReference type="InterPro" id="IPR036514">
    <property type="entry name" value="SGNH_hydro_sf"/>
</dbReference>
<evidence type="ECO:0000313" key="2">
    <source>
        <dbReference type="Proteomes" id="UP000320531"/>
    </source>
</evidence>
<name>A0A558GG88_9CORY</name>
<reference evidence="1 2" key="1">
    <citation type="submission" date="2019-07" db="EMBL/GenBank/DDBJ databases">
        <title>Draft genome of C. aurimucosum strain 14-2523.</title>
        <authorList>
            <person name="Pacheco L.G.C."/>
            <person name="Aguiar E.R.G.R."/>
            <person name="Navas J."/>
            <person name="Santos C.S."/>
            <person name="Rocha D.J.P.G."/>
        </authorList>
    </citation>
    <scope>NUCLEOTIDE SEQUENCE [LARGE SCALE GENOMIC DNA]</scope>
    <source>
        <strain evidence="1 2">14-2523</strain>
    </source>
</reference>
<dbReference type="SUPFAM" id="SSF52266">
    <property type="entry name" value="SGNH hydrolase"/>
    <property type="match status" value="1"/>
</dbReference>
<dbReference type="Proteomes" id="UP000320531">
    <property type="component" value="Unassembled WGS sequence"/>
</dbReference>
<accession>A0A558GG88</accession>
<proteinExistence type="predicted"/>
<comment type="caution">
    <text evidence="1">The sequence shown here is derived from an EMBL/GenBank/DDBJ whole genome shotgun (WGS) entry which is preliminary data.</text>
</comment>
<dbReference type="AlphaFoldDB" id="A0A558GG88"/>
<keyword evidence="1" id="KW-0378">Hydrolase</keyword>
<gene>
    <name evidence="1" type="ORF">FQK23_11600</name>
</gene>
<sequence>MFHDEERRFVAQLARKLPLNVLNGGYSGMTSMQMATLLIAKIGGLSSPGDFVIAAVPMSDLPQLRTVGSYWTKVKSHALIDPPNGSTISPSLNHTRAAWAAMNSFCSHFGVNFVLMTGPRRMSDFNREQWARNAYRRRRASWEEDAKIAHALNQSAREFASQEEIQLIDLDKQFSQQPDNFYDHVHLNDDGQDAVAQFLAEELSRIIPL</sequence>
<dbReference type="GO" id="GO:0016787">
    <property type="term" value="F:hydrolase activity"/>
    <property type="evidence" value="ECO:0007669"/>
    <property type="project" value="UniProtKB-KW"/>
</dbReference>
<organism evidence="1 2">
    <name type="scientific">Corynebacterium aurimucosum</name>
    <dbReference type="NCBI Taxonomy" id="169292"/>
    <lineage>
        <taxon>Bacteria</taxon>
        <taxon>Bacillati</taxon>
        <taxon>Actinomycetota</taxon>
        <taxon>Actinomycetes</taxon>
        <taxon>Mycobacteriales</taxon>
        <taxon>Corynebacteriaceae</taxon>
        <taxon>Corynebacterium</taxon>
    </lineage>
</organism>
<protein>
    <submittedName>
        <fullName evidence="1">SGNH/GDSL hydrolase family protein</fullName>
    </submittedName>
</protein>
<dbReference type="Gene3D" id="3.40.50.1110">
    <property type="entry name" value="SGNH hydrolase"/>
    <property type="match status" value="1"/>
</dbReference>
<dbReference type="EMBL" id="VMTY01000060">
    <property type="protein sequence ID" value="TVU55894.1"/>
    <property type="molecule type" value="Genomic_DNA"/>
</dbReference>